<feature type="region of interest" description="Disordered" evidence="5">
    <location>
        <begin position="886"/>
        <end position="906"/>
    </location>
</feature>
<dbReference type="PROSITE" id="PS50199">
    <property type="entry name" value="ZF_RANBP2_2"/>
    <property type="match status" value="3"/>
</dbReference>
<evidence type="ECO:0000313" key="8">
    <source>
        <dbReference type="EMBL" id="GBP59673.1"/>
    </source>
</evidence>
<dbReference type="STRING" id="151549.A0A4C1X932"/>
<feature type="compositionally biased region" description="Basic and acidic residues" evidence="5">
    <location>
        <begin position="1504"/>
        <end position="1518"/>
    </location>
</feature>
<dbReference type="SUPFAM" id="SSF90209">
    <property type="entry name" value="Ran binding protein zinc finger-like"/>
    <property type="match status" value="2"/>
</dbReference>
<keyword evidence="1" id="KW-0479">Metal-binding</keyword>
<feature type="domain" description="RanBP2-type" evidence="7">
    <location>
        <begin position="673"/>
        <end position="702"/>
    </location>
</feature>
<evidence type="ECO:0000256" key="5">
    <source>
        <dbReference type="SAM" id="MobiDB-lite"/>
    </source>
</evidence>
<dbReference type="InterPro" id="IPR000156">
    <property type="entry name" value="Ran_bind_dom"/>
</dbReference>
<feature type="compositionally biased region" description="Basic and acidic residues" evidence="5">
    <location>
        <begin position="1526"/>
        <end position="1537"/>
    </location>
</feature>
<accession>A0A4C1X932</accession>
<feature type="domain" description="RanBD1" evidence="6">
    <location>
        <begin position="961"/>
        <end position="1093"/>
    </location>
</feature>
<dbReference type="PANTHER" id="PTHR23138:SF87">
    <property type="entry name" value="E3 SUMO-PROTEIN LIGASE RANBP2"/>
    <property type="match status" value="1"/>
</dbReference>
<dbReference type="SMART" id="SM00547">
    <property type="entry name" value="ZnF_RBZ"/>
    <property type="match status" value="3"/>
</dbReference>
<dbReference type="OrthoDB" id="2357150at2759"/>
<evidence type="ECO:0000313" key="9">
    <source>
        <dbReference type="Proteomes" id="UP000299102"/>
    </source>
</evidence>
<protein>
    <submittedName>
        <fullName evidence="8">E3 SUMO-protein ligase RanBP2</fullName>
    </submittedName>
</protein>
<feature type="domain" description="RanBP2-type" evidence="7">
    <location>
        <begin position="619"/>
        <end position="648"/>
    </location>
</feature>
<dbReference type="Gene3D" id="2.30.29.30">
    <property type="entry name" value="Pleckstrin-homology domain (PH domain)/Phosphotyrosine-binding domain (PTB)"/>
    <property type="match status" value="4"/>
</dbReference>
<feature type="domain" description="RanBD1" evidence="6">
    <location>
        <begin position="201"/>
        <end position="335"/>
    </location>
</feature>
<dbReference type="Pfam" id="PF00641">
    <property type="entry name" value="Zn_ribbon_RanBP"/>
    <property type="match status" value="2"/>
</dbReference>
<feature type="region of interest" description="Disordered" evidence="5">
    <location>
        <begin position="1429"/>
        <end position="1461"/>
    </location>
</feature>
<gene>
    <name evidence="8" type="primary">Nup358</name>
    <name evidence="8" type="ORF">EVAR_39830_1</name>
</gene>
<feature type="domain" description="RanBD1" evidence="6">
    <location>
        <begin position="1537"/>
        <end position="1674"/>
    </location>
</feature>
<comment type="caution">
    <text evidence="8">The sequence shown here is derived from an EMBL/GenBank/DDBJ whole genome shotgun (WGS) entry which is preliminary data.</text>
</comment>
<dbReference type="FunFam" id="2.30.29.30:FF:000018">
    <property type="entry name" value="E3 SUMO-protein ligase RanBP2"/>
    <property type="match status" value="3"/>
</dbReference>
<dbReference type="SUPFAM" id="SSF50729">
    <property type="entry name" value="PH domain-like"/>
    <property type="match status" value="4"/>
</dbReference>
<feature type="compositionally biased region" description="Acidic residues" evidence="5">
    <location>
        <begin position="1793"/>
        <end position="1812"/>
    </location>
</feature>
<name>A0A4C1X932_EUMVA</name>
<feature type="region of interest" description="Disordered" evidence="5">
    <location>
        <begin position="1791"/>
        <end position="1813"/>
    </location>
</feature>
<dbReference type="PROSITE" id="PS01358">
    <property type="entry name" value="ZF_RANBP2_1"/>
    <property type="match status" value="3"/>
</dbReference>
<dbReference type="CDD" id="cd13171">
    <property type="entry name" value="RanBD1_RanBP2_insect-like"/>
    <property type="match status" value="1"/>
</dbReference>
<dbReference type="Gene3D" id="4.10.1060.10">
    <property type="entry name" value="Zinc finger, RanBP2-type"/>
    <property type="match status" value="3"/>
</dbReference>
<feature type="domain" description="RanBP2-type" evidence="7">
    <location>
        <begin position="752"/>
        <end position="781"/>
    </location>
</feature>
<evidence type="ECO:0000256" key="3">
    <source>
        <dbReference type="ARBA" id="ARBA00022833"/>
    </source>
</evidence>
<dbReference type="GO" id="GO:0005096">
    <property type="term" value="F:GTPase activator activity"/>
    <property type="evidence" value="ECO:0007669"/>
    <property type="project" value="TreeGrafter"/>
</dbReference>
<feature type="domain" description="RanBD1" evidence="6">
    <location>
        <begin position="455"/>
        <end position="592"/>
    </location>
</feature>
<dbReference type="InterPro" id="IPR036443">
    <property type="entry name" value="Znf_RanBP2_sf"/>
</dbReference>
<dbReference type="Pfam" id="PF00638">
    <property type="entry name" value="Ran_BP1"/>
    <property type="match status" value="4"/>
</dbReference>
<sequence length="1998" mass="222180">MYSDMTHLIPPTLAPPVSVTAPVGPHVSVPVTKTVSSHQVKEKTRSPPVNVVITSSDPLPMCTTAPTPILSVTIPPEHIKGTPHNYQITMPSTNDGQIRPPSFTATPNKNAIDTAKTFPIWNPSTTFKSTEQHNTMPTMTSVSESTKFPLLGSQKIGGLFTNSISDNLNTSNVSPDTSHNKSRTLSEKSNTSLDNYDPCPDFKPIIPLPDEVKVTTGEEEEAVVFCARAKLFRFVDKQWKERGIGEMKLLKHNTTGKVRVLMRRDQVHKICANHIITAEMEIQPMKNESKAYFWVANDFADETVILEKFCIRFKTADIANEFYQAFLDAIKNAKSILNYSVTLKEENQTKTIVDKKNNISNQQNKSVVGGFTFNTTPTFKSMNDSDKKENKSQEPKVTVVNPFSNLSLKTANSSLSNILNSGQSKVIDGDFGVKADVQSKVNTSDTMDDFEPAINFKPVIPLPPLIDHKTGEENENVIFEQRAKLLRFDAARKEWKECGLGNIKLLVQKDNVQKARLLMRREQVLIVCCNHALTTEMNFQKMPNVDKAVTWCAVDSSIGELMPQTFCLRFKTSQMCDDFINAVKSAQSKMVCNTKAAKEEQNATKHSNQIGFGDKFKAKPGSWFCDSCYTNNLDSFMTCACCETPNPLAKKPGSIASTIDKVASSWGDQFKPKSGSWECKTCLVRNEDSVENCSACNTPKDSTMPKNELKSIFGGNTKLNFSFGVPSQADATGDTNHDIQTSVGWGDKFKPKPGSWECEQCLIRNENNTSKCNACGSFKDSSLETKEQPSIFGNLSSVPKFVFGIPKSNEVSHDKPKSESLSMFDGSGTHKFTFGSQSMDISVKSGLNFKFGLDNKISEEKVSDFGMPTITKSADAGVINFSMKQTEESKASPTKPALLPTPPLENVTTPTIPSFVPKEHNSFDFVLKSKTINTNSPVKSTKNDESIENEYASEDEGNHIHFSPVVPMPDKIKVFTGEENENELYAQRAKLFRFVGHEWKERGIGVVKILKHKETGKLRVVMRREQVLKICLNHALTNEITYVPKDQKTWLFTANDFSETVLTLQQFCLRFQTKEIAEEFKNAISNALEGLKCHDKKDSEDIVFVSETQSTPQEKQRAKELMLPENFFCYKNKAQCSGCRGCKNDDGLVSNSQVCSTPIMISSRDSPTNSIYGTPVVLNTTADLSIFHTPLEAVSQNNQKSSLKNESSINSTFTTDHEDDKEISFVIKSTLTNLSSILENTSLDSTLASNTIQTPTGVKSSILASPKLNSTGAAKKGENVKFPTFGNDQIKPSFSSAVDNEPAFPFNNVTNNPSVNTDLNSENKTCKNNDGIDKLNLATTKSSEKNDDVRESKSESQSIFTTNKTSNVFSAIGQEKIFGTTGNSKTSFVFGNVTGSIFAPNSHNDNKTITSENPVFGLGNKQWQFGSMNENKEDESKENKETVSQQSNEENSIKAENNDDKKENIFKIDNSLSFAALSNAAPGFSQKKSNFSWEGAGQQIFGNTKKESENDTTGQDKDGEGEENSSTEKDNEEYDPHYEPIVSLPDVIVVTTGEEDEEKLYWERCKLYRYDENAKEWKERGVGEIKILYHPTRKSYRLLLRRELVHKLVLNMLLFADFGLLPMKNSDRAWTWAGRNYAENPSGDQELLAVRFKSSALAESFKKKVTECIKEIQANAGKDIRGIESVKNNTESVIHQQNATSLMSEPALTEVGEQSTELGVTQVTEVSDASNDSGTVLLRLPKHLTDSARVDSVLAQANLAESSKNPQMAQGNNNIRQVSQDGSRLQVHFQEPAVEEEEEEIDEVVGEEDDYEQSNHYYDDQQSIESTTFFTCEAEVHILQNDKETSCDQAQVQLFYCSNWYSPKIMIVDSSTGEILTDMVIDGDSEFKNNFAKKAIVIEVTVFEKNGSESQRTIVVLPALEQLMRFQDICVGMKLQIIWVMSFEITDYLTTLLQLNDASVSWTGADCTSSDPIEKTITVTFSDADTATQFYSACEENI</sequence>
<evidence type="ECO:0000259" key="6">
    <source>
        <dbReference type="PROSITE" id="PS50196"/>
    </source>
</evidence>
<dbReference type="GO" id="GO:0005643">
    <property type="term" value="C:nuclear pore"/>
    <property type="evidence" value="ECO:0007669"/>
    <property type="project" value="TreeGrafter"/>
</dbReference>
<keyword evidence="3" id="KW-0862">Zinc</keyword>
<evidence type="ECO:0000256" key="2">
    <source>
        <dbReference type="ARBA" id="ARBA00022771"/>
    </source>
</evidence>
<reference evidence="8 9" key="1">
    <citation type="journal article" date="2019" name="Commun. Biol.">
        <title>The bagworm genome reveals a unique fibroin gene that provides high tensile strength.</title>
        <authorList>
            <person name="Kono N."/>
            <person name="Nakamura H."/>
            <person name="Ohtoshi R."/>
            <person name="Tomita M."/>
            <person name="Numata K."/>
            <person name="Arakawa K."/>
        </authorList>
    </citation>
    <scope>NUCLEOTIDE SEQUENCE [LARGE SCALE GENOMIC DNA]</scope>
</reference>
<dbReference type="GO" id="GO:0005737">
    <property type="term" value="C:cytoplasm"/>
    <property type="evidence" value="ECO:0007669"/>
    <property type="project" value="TreeGrafter"/>
</dbReference>
<dbReference type="InterPro" id="IPR011993">
    <property type="entry name" value="PH-like_dom_sf"/>
</dbReference>
<evidence type="ECO:0000256" key="1">
    <source>
        <dbReference type="ARBA" id="ARBA00022723"/>
    </source>
</evidence>
<evidence type="ECO:0000256" key="4">
    <source>
        <dbReference type="PROSITE-ProRule" id="PRU00322"/>
    </source>
</evidence>
<keyword evidence="8" id="KW-0436">Ligase</keyword>
<feature type="compositionally biased region" description="Basic and acidic residues" evidence="5">
    <location>
        <begin position="1430"/>
        <end position="1441"/>
    </location>
</feature>
<dbReference type="PANTHER" id="PTHR23138">
    <property type="entry name" value="RAN BINDING PROTEIN"/>
    <property type="match status" value="1"/>
</dbReference>
<dbReference type="InterPro" id="IPR001876">
    <property type="entry name" value="Znf_RanBP2"/>
</dbReference>
<feature type="compositionally biased region" description="Basic and acidic residues" evidence="5">
    <location>
        <begin position="1451"/>
        <end position="1461"/>
    </location>
</feature>
<feature type="region of interest" description="Disordered" evidence="5">
    <location>
        <begin position="170"/>
        <end position="193"/>
    </location>
</feature>
<dbReference type="Proteomes" id="UP000299102">
    <property type="component" value="Unassembled WGS sequence"/>
</dbReference>
<dbReference type="FunFam" id="4.10.1060.10:FF:000003">
    <property type="entry name" value="E3 SUMO-protein ligase RanBP2"/>
    <property type="match status" value="1"/>
</dbReference>
<keyword evidence="2 4" id="KW-0863">Zinc-finger</keyword>
<dbReference type="SMART" id="SM00160">
    <property type="entry name" value="RanBD"/>
    <property type="match status" value="4"/>
</dbReference>
<evidence type="ECO:0000259" key="7">
    <source>
        <dbReference type="PROSITE" id="PS50199"/>
    </source>
</evidence>
<dbReference type="GO" id="GO:0008270">
    <property type="term" value="F:zinc ion binding"/>
    <property type="evidence" value="ECO:0007669"/>
    <property type="project" value="UniProtKB-KW"/>
</dbReference>
<dbReference type="InterPro" id="IPR045255">
    <property type="entry name" value="RanBP1-like"/>
</dbReference>
<feature type="region of interest" description="Disordered" evidence="5">
    <location>
        <begin position="1500"/>
        <end position="1537"/>
    </location>
</feature>
<organism evidence="8 9">
    <name type="scientific">Eumeta variegata</name>
    <name type="common">Bagworm moth</name>
    <name type="synonym">Eumeta japonica</name>
    <dbReference type="NCBI Taxonomy" id="151549"/>
    <lineage>
        <taxon>Eukaryota</taxon>
        <taxon>Metazoa</taxon>
        <taxon>Ecdysozoa</taxon>
        <taxon>Arthropoda</taxon>
        <taxon>Hexapoda</taxon>
        <taxon>Insecta</taxon>
        <taxon>Pterygota</taxon>
        <taxon>Neoptera</taxon>
        <taxon>Endopterygota</taxon>
        <taxon>Lepidoptera</taxon>
        <taxon>Glossata</taxon>
        <taxon>Ditrysia</taxon>
        <taxon>Tineoidea</taxon>
        <taxon>Psychidae</taxon>
        <taxon>Oiketicinae</taxon>
        <taxon>Eumeta</taxon>
    </lineage>
</organism>
<dbReference type="PROSITE" id="PS50196">
    <property type="entry name" value="RANBD1"/>
    <property type="match status" value="4"/>
</dbReference>
<dbReference type="GO" id="GO:0016874">
    <property type="term" value="F:ligase activity"/>
    <property type="evidence" value="ECO:0007669"/>
    <property type="project" value="UniProtKB-KW"/>
</dbReference>
<proteinExistence type="predicted"/>
<dbReference type="EMBL" id="BGZK01000767">
    <property type="protein sequence ID" value="GBP59673.1"/>
    <property type="molecule type" value="Genomic_DNA"/>
</dbReference>
<keyword evidence="9" id="KW-1185">Reference proteome</keyword>